<name>D3APY5_9FIRM</name>
<keyword evidence="3" id="KW-0408">Iron</keyword>
<dbReference type="CDD" id="cd12107">
    <property type="entry name" value="Hemerythrin"/>
    <property type="match status" value="1"/>
</dbReference>
<comment type="similarity">
    <text evidence="1">Belongs to the hemerythrin family.</text>
</comment>
<dbReference type="EMBL" id="ACIO01000615">
    <property type="protein sequence ID" value="EFC96134.1"/>
    <property type="molecule type" value="Genomic_DNA"/>
</dbReference>
<dbReference type="InterPro" id="IPR012312">
    <property type="entry name" value="Hemerythrin-like"/>
</dbReference>
<protein>
    <submittedName>
        <fullName evidence="5">Hemerythrin HHE cation binding domain protein</fullName>
    </submittedName>
</protein>
<dbReference type="HOGENOM" id="CLU_086902_2_2_9"/>
<dbReference type="PANTHER" id="PTHR37164">
    <property type="entry name" value="BACTERIOHEMERYTHRIN"/>
    <property type="match status" value="1"/>
</dbReference>
<comment type="caution">
    <text evidence="5">The sequence shown here is derived from an EMBL/GenBank/DDBJ whole genome shotgun (WGS) entry which is preliminary data.</text>
</comment>
<evidence type="ECO:0000256" key="1">
    <source>
        <dbReference type="ARBA" id="ARBA00010587"/>
    </source>
</evidence>
<dbReference type="PANTHER" id="PTHR37164:SF1">
    <property type="entry name" value="BACTERIOHEMERYTHRIN"/>
    <property type="match status" value="1"/>
</dbReference>
<dbReference type="InterPro" id="IPR050669">
    <property type="entry name" value="Hemerythrin"/>
</dbReference>
<sequence length="145" mass="16906">MNNKEAYRMSITFDRSLVTGNEMIDTQHRELIGRVNRLAEECVPGTEKRTAVGTLDFLLDYTDYHFTEEEALQKKSGYPKLSAHHLEHEKFKKAVEDLRVMLEEEEGPSEAFVDAVRKNVEEWLWNHIMTWDKEVAGYAETQAEI</sequence>
<dbReference type="Gene3D" id="1.20.120.50">
    <property type="entry name" value="Hemerythrin-like"/>
    <property type="match status" value="1"/>
</dbReference>
<dbReference type="NCBIfam" id="TIGR02481">
    <property type="entry name" value="hemeryth_dom"/>
    <property type="match status" value="1"/>
</dbReference>
<dbReference type="InterPro" id="IPR012827">
    <property type="entry name" value="Hemerythrin_metal-bd"/>
</dbReference>
<evidence type="ECO:0000256" key="2">
    <source>
        <dbReference type="ARBA" id="ARBA00022723"/>
    </source>
</evidence>
<dbReference type="Pfam" id="PF01814">
    <property type="entry name" value="Hemerythrin"/>
    <property type="match status" value="1"/>
</dbReference>
<proteinExistence type="inferred from homology"/>
<evidence type="ECO:0000313" key="6">
    <source>
        <dbReference type="Proteomes" id="UP000004968"/>
    </source>
</evidence>
<dbReference type="InterPro" id="IPR035938">
    <property type="entry name" value="Hemerythrin-like_sf"/>
</dbReference>
<dbReference type="GO" id="GO:0046872">
    <property type="term" value="F:metal ion binding"/>
    <property type="evidence" value="ECO:0007669"/>
    <property type="project" value="UniProtKB-KW"/>
</dbReference>
<evidence type="ECO:0000259" key="4">
    <source>
        <dbReference type="Pfam" id="PF01814"/>
    </source>
</evidence>
<dbReference type="AlphaFoldDB" id="D3APY5"/>
<dbReference type="SUPFAM" id="SSF47188">
    <property type="entry name" value="Hemerythrin-like"/>
    <property type="match status" value="1"/>
</dbReference>
<dbReference type="Proteomes" id="UP000004968">
    <property type="component" value="Unassembled WGS sequence"/>
</dbReference>
<organism evidence="5 6">
    <name type="scientific">Hungatella hathewayi DSM 13479</name>
    <dbReference type="NCBI Taxonomy" id="566550"/>
    <lineage>
        <taxon>Bacteria</taxon>
        <taxon>Bacillati</taxon>
        <taxon>Bacillota</taxon>
        <taxon>Clostridia</taxon>
        <taxon>Lachnospirales</taxon>
        <taxon>Lachnospiraceae</taxon>
        <taxon>Hungatella</taxon>
    </lineage>
</organism>
<accession>D3APY5</accession>
<keyword evidence="2" id="KW-0479">Metal-binding</keyword>
<gene>
    <name evidence="5" type="ORF">CLOSTHATH_05691</name>
</gene>
<feature type="domain" description="Hemerythrin-like" evidence="4">
    <location>
        <begin position="20"/>
        <end position="137"/>
    </location>
</feature>
<dbReference type="NCBIfam" id="NF033749">
    <property type="entry name" value="bact_hemeryth"/>
    <property type="match status" value="1"/>
</dbReference>
<evidence type="ECO:0000313" key="5">
    <source>
        <dbReference type="EMBL" id="EFC96134.1"/>
    </source>
</evidence>
<evidence type="ECO:0000256" key="3">
    <source>
        <dbReference type="ARBA" id="ARBA00023004"/>
    </source>
</evidence>
<reference evidence="5 6" key="1">
    <citation type="submission" date="2010-01" db="EMBL/GenBank/DDBJ databases">
        <authorList>
            <person name="Weinstock G."/>
            <person name="Sodergren E."/>
            <person name="Clifton S."/>
            <person name="Fulton L."/>
            <person name="Fulton B."/>
            <person name="Courtney L."/>
            <person name="Fronick C."/>
            <person name="Harrison M."/>
            <person name="Strong C."/>
            <person name="Farmer C."/>
            <person name="Delahaunty K."/>
            <person name="Markovic C."/>
            <person name="Hall O."/>
            <person name="Minx P."/>
            <person name="Tomlinson C."/>
            <person name="Mitreva M."/>
            <person name="Nelson J."/>
            <person name="Hou S."/>
            <person name="Wollam A."/>
            <person name="Pepin K.H."/>
            <person name="Johnson M."/>
            <person name="Bhonagiri V."/>
            <person name="Nash W.E."/>
            <person name="Warren W."/>
            <person name="Chinwalla A."/>
            <person name="Mardis E.R."/>
            <person name="Wilson R.K."/>
        </authorList>
    </citation>
    <scope>NUCLEOTIDE SEQUENCE [LARGE SCALE GENOMIC DNA]</scope>
    <source>
        <strain evidence="5 6">DSM 13479</strain>
    </source>
</reference>